<organism evidence="1 2">
    <name type="scientific">Eumeta variegata</name>
    <name type="common">Bagworm moth</name>
    <name type="synonym">Eumeta japonica</name>
    <dbReference type="NCBI Taxonomy" id="151549"/>
    <lineage>
        <taxon>Eukaryota</taxon>
        <taxon>Metazoa</taxon>
        <taxon>Ecdysozoa</taxon>
        <taxon>Arthropoda</taxon>
        <taxon>Hexapoda</taxon>
        <taxon>Insecta</taxon>
        <taxon>Pterygota</taxon>
        <taxon>Neoptera</taxon>
        <taxon>Endopterygota</taxon>
        <taxon>Lepidoptera</taxon>
        <taxon>Glossata</taxon>
        <taxon>Ditrysia</taxon>
        <taxon>Tineoidea</taxon>
        <taxon>Psychidae</taxon>
        <taxon>Oiketicinae</taxon>
        <taxon>Eumeta</taxon>
    </lineage>
</organism>
<accession>A0A4C1U210</accession>
<dbReference type="Proteomes" id="UP000299102">
    <property type="component" value="Unassembled WGS sequence"/>
</dbReference>
<evidence type="ECO:0000313" key="2">
    <source>
        <dbReference type="Proteomes" id="UP000299102"/>
    </source>
</evidence>
<gene>
    <name evidence="1" type="ORF">EVAR_14652_1</name>
</gene>
<dbReference type="EMBL" id="BGZK01000118">
    <property type="protein sequence ID" value="GBP20403.1"/>
    <property type="molecule type" value="Genomic_DNA"/>
</dbReference>
<sequence length="94" mass="10397">MSAGEPPRETATADLVPVIGFLRCGFSPRERDIVADVRRRAVPTNLIAIASCRSNSGCVECNTERHASVKRDVMSMLRRMSEQTGGFPRVVHRI</sequence>
<comment type="caution">
    <text evidence="1">The sequence shown here is derived from an EMBL/GenBank/DDBJ whole genome shotgun (WGS) entry which is preliminary data.</text>
</comment>
<protein>
    <submittedName>
        <fullName evidence="1">Uncharacterized protein</fullName>
    </submittedName>
</protein>
<keyword evidence="2" id="KW-1185">Reference proteome</keyword>
<evidence type="ECO:0000313" key="1">
    <source>
        <dbReference type="EMBL" id="GBP20403.1"/>
    </source>
</evidence>
<proteinExistence type="predicted"/>
<reference evidence="1 2" key="1">
    <citation type="journal article" date="2019" name="Commun. Biol.">
        <title>The bagworm genome reveals a unique fibroin gene that provides high tensile strength.</title>
        <authorList>
            <person name="Kono N."/>
            <person name="Nakamura H."/>
            <person name="Ohtoshi R."/>
            <person name="Tomita M."/>
            <person name="Numata K."/>
            <person name="Arakawa K."/>
        </authorList>
    </citation>
    <scope>NUCLEOTIDE SEQUENCE [LARGE SCALE GENOMIC DNA]</scope>
</reference>
<name>A0A4C1U210_EUMVA</name>
<dbReference type="AlphaFoldDB" id="A0A4C1U210"/>